<comment type="caution">
    <text evidence="1">The sequence shown here is derived from an EMBL/GenBank/DDBJ whole genome shotgun (WGS) entry which is preliminary data.</text>
</comment>
<sequence>MASSLFVVVVKTHDDLRKLQLLPAICLVGLICDASLILKMCENQETTVQRLNWRLDGTHPLYRYQSLLATTDKFCQQLGQPLPLSQLNSDPTCLFLDLPGNWQESHNMCDFQPYVLNQETFLRSHCGPPEIAGSVLNLSLKNWPISLVLFFFNLFPNLLCMTIQGCQCLLKNIPVIRYPYLLPPTIKHLALRKVVFEEHALETMLSPGTTLELLSLIDVFKGYVVCAQLLIEMPF</sequence>
<evidence type="ECO:0000313" key="2">
    <source>
        <dbReference type="Proteomes" id="UP001175211"/>
    </source>
</evidence>
<gene>
    <name evidence="1" type="ORF">EV420DRAFT_1637833</name>
</gene>
<reference evidence="1" key="1">
    <citation type="submission" date="2023-06" db="EMBL/GenBank/DDBJ databases">
        <authorList>
            <consortium name="Lawrence Berkeley National Laboratory"/>
            <person name="Ahrendt S."/>
            <person name="Sahu N."/>
            <person name="Indic B."/>
            <person name="Wong-Bajracharya J."/>
            <person name="Merenyi Z."/>
            <person name="Ke H.-M."/>
            <person name="Monk M."/>
            <person name="Kocsube S."/>
            <person name="Drula E."/>
            <person name="Lipzen A."/>
            <person name="Balint B."/>
            <person name="Henrissat B."/>
            <person name="Andreopoulos B."/>
            <person name="Martin F.M."/>
            <person name="Harder C.B."/>
            <person name="Rigling D."/>
            <person name="Ford K.L."/>
            <person name="Foster G.D."/>
            <person name="Pangilinan J."/>
            <person name="Papanicolaou A."/>
            <person name="Barry K."/>
            <person name="LaButti K."/>
            <person name="Viragh M."/>
            <person name="Koriabine M."/>
            <person name="Yan M."/>
            <person name="Riley R."/>
            <person name="Champramary S."/>
            <person name="Plett K.L."/>
            <person name="Tsai I.J."/>
            <person name="Slot J."/>
            <person name="Sipos G."/>
            <person name="Plett J."/>
            <person name="Nagy L.G."/>
            <person name="Grigoriev I.V."/>
        </authorList>
    </citation>
    <scope>NUCLEOTIDE SEQUENCE</scope>
    <source>
        <strain evidence="1">CCBAS 213</strain>
    </source>
</reference>
<dbReference type="GeneID" id="85360309"/>
<keyword evidence="2" id="KW-1185">Reference proteome</keyword>
<dbReference type="EMBL" id="JAUEPS010000006">
    <property type="protein sequence ID" value="KAK0464269.1"/>
    <property type="molecule type" value="Genomic_DNA"/>
</dbReference>
<protein>
    <submittedName>
        <fullName evidence="1">Uncharacterized protein</fullName>
    </submittedName>
</protein>
<accession>A0AA39NEY0</accession>
<dbReference type="Proteomes" id="UP001175211">
    <property type="component" value="Unassembled WGS sequence"/>
</dbReference>
<proteinExistence type="predicted"/>
<name>A0AA39NEY0_ARMTA</name>
<dbReference type="AlphaFoldDB" id="A0AA39NEY0"/>
<organism evidence="1 2">
    <name type="scientific">Armillaria tabescens</name>
    <name type="common">Ringless honey mushroom</name>
    <name type="synonym">Agaricus tabescens</name>
    <dbReference type="NCBI Taxonomy" id="1929756"/>
    <lineage>
        <taxon>Eukaryota</taxon>
        <taxon>Fungi</taxon>
        <taxon>Dikarya</taxon>
        <taxon>Basidiomycota</taxon>
        <taxon>Agaricomycotina</taxon>
        <taxon>Agaricomycetes</taxon>
        <taxon>Agaricomycetidae</taxon>
        <taxon>Agaricales</taxon>
        <taxon>Marasmiineae</taxon>
        <taxon>Physalacriaceae</taxon>
        <taxon>Desarmillaria</taxon>
    </lineage>
</organism>
<evidence type="ECO:0000313" key="1">
    <source>
        <dbReference type="EMBL" id="KAK0464269.1"/>
    </source>
</evidence>
<dbReference type="RefSeq" id="XP_060335390.1">
    <property type="nucleotide sequence ID" value="XM_060476761.1"/>
</dbReference>